<gene>
    <name evidence="3" type="primary">metZ</name>
    <name evidence="6" type="ORF">SAMN05216241_1185</name>
</gene>
<dbReference type="GO" id="GO:0019346">
    <property type="term" value="P:transsulfuration"/>
    <property type="evidence" value="ECO:0007669"/>
    <property type="project" value="InterPro"/>
</dbReference>
<dbReference type="PIRSF" id="PIRSF001434">
    <property type="entry name" value="CGS"/>
    <property type="match status" value="1"/>
</dbReference>
<dbReference type="NCBIfam" id="TIGR01325">
    <property type="entry name" value="O_suc_HS_sulf"/>
    <property type="match status" value="1"/>
</dbReference>
<evidence type="ECO:0000313" key="7">
    <source>
        <dbReference type="Proteomes" id="UP000199415"/>
    </source>
</evidence>
<dbReference type="Pfam" id="PF01053">
    <property type="entry name" value="Cys_Met_Meta_PP"/>
    <property type="match status" value="1"/>
</dbReference>
<dbReference type="OrthoDB" id="9790858at2"/>
<dbReference type="Proteomes" id="UP000199415">
    <property type="component" value="Unassembled WGS sequence"/>
</dbReference>
<protein>
    <recommendedName>
        <fullName evidence="3">O-succinylhomoserine sulfhydrylase</fullName>
        <shortName evidence="3">OSH sulfhydrylase</shortName>
        <shortName evidence="3">OSHS sulfhydrylase</shortName>
        <ecNumber evidence="3">2.5.1.-</ecNumber>
    </recommendedName>
</protein>
<comment type="cofactor">
    <cofactor evidence="1 3 5">
        <name>pyridoxal 5'-phosphate</name>
        <dbReference type="ChEBI" id="CHEBI:597326"/>
    </cofactor>
</comment>
<dbReference type="Gene3D" id="3.40.640.10">
    <property type="entry name" value="Type I PLP-dependent aspartate aminotransferase-like (Major domain)"/>
    <property type="match status" value="1"/>
</dbReference>
<dbReference type="CDD" id="cd00614">
    <property type="entry name" value="CGS_like"/>
    <property type="match status" value="1"/>
</dbReference>
<feature type="modified residue" description="N6-(pyridoxal phosphate)lysine" evidence="3 4">
    <location>
        <position position="214"/>
    </location>
</feature>
<dbReference type="GO" id="GO:0071268">
    <property type="term" value="P:homocysteine biosynthetic process"/>
    <property type="evidence" value="ECO:0007669"/>
    <property type="project" value="InterPro"/>
</dbReference>
<keyword evidence="2 3" id="KW-0663">Pyridoxal phosphate</keyword>
<keyword evidence="3" id="KW-0028">Amino-acid biosynthesis</keyword>
<proteinExistence type="inferred from homology"/>
<keyword evidence="3" id="KW-0486">Methionine biosynthesis</keyword>
<reference evidence="6 7" key="1">
    <citation type="submission" date="2016-10" db="EMBL/GenBank/DDBJ databases">
        <authorList>
            <person name="de Groot N.N."/>
        </authorList>
    </citation>
    <scope>NUCLEOTIDE SEQUENCE [LARGE SCALE GENOMIC DNA]</scope>
    <source>
        <strain evidence="6 7">DSM 25584</strain>
    </source>
</reference>
<dbReference type="EC" id="2.5.1.-" evidence="3"/>
<dbReference type="UniPathway" id="UPA00051">
    <property type="reaction ID" value="UER00449"/>
</dbReference>
<evidence type="ECO:0000256" key="3">
    <source>
        <dbReference type="HAMAP-Rule" id="MF_02056"/>
    </source>
</evidence>
<dbReference type="InterPro" id="IPR015421">
    <property type="entry name" value="PyrdxlP-dep_Trfase_major"/>
</dbReference>
<dbReference type="InterPro" id="IPR006234">
    <property type="entry name" value="O-succ-hSer_sulfhydrylase"/>
</dbReference>
<dbReference type="GO" id="GO:0030170">
    <property type="term" value="F:pyridoxal phosphate binding"/>
    <property type="evidence" value="ECO:0007669"/>
    <property type="project" value="UniProtKB-UniRule"/>
</dbReference>
<evidence type="ECO:0000256" key="4">
    <source>
        <dbReference type="PIRSR" id="PIRSR001434-2"/>
    </source>
</evidence>
<dbReference type="InterPro" id="IPR015424">
    <property type="entry name" value="PyrdxlP-dep_Trfase"/>
</dbReference>
<dbReference type="RefSeq" id="WP_090022297.1">
    <property type="nucleotide sequence ID" value="NZ_FNCE01000018.1"/>
</dbReference>
<comment type="function">
    <text evidence="3">Catalyzes the formation of L-homocysteine from O-succinyl-L-homoserine (OSHS) and hydrogen sulfide.</text>
</comment>
<dbReference type="HAMAP" id="MF_02056">
    <property type="entry name" value="MetZ"/>
    <property type="match status" value="1"/>
</dbReference>
<evidence type="ECO:0000256" key="1">
    <source>
        <dbReference type="ARBA" id="ARBA00001933"/>
    </source>
</evidence>
<dbReference type="GO" id="GO:0005737">
    <property type="term" value="C:cytoplasm"/>
    <property type="evidence" value="ECO:0007669"/>
    <property type="project" value="TreeGrafter"/>
</dbReference>
<dbReference type="GO" id="GO:0071266">
    <property type="term" value="P:'de novo' L-methionine biosynthetic process"/>
    <property type="evidence" value="ECO:0007669"/>
    <property type="project" value="UniProtKB-UniRule"/>
</dbReference>
<dbReference type="PANTHER" id="PTHR11808:SF80">
    <property type="entry name" value="CYSTATHIONINE GAMMA-LYASE"/>
    <property type="match status" value="1"/>
</dbReference>
<dbReference type="STRING" id="1082479.SAMN05216241_1185"/>
<dbReference type="GO" id="GO:0016765">
    <property type="term" value="F:transferase activity, transferring alkyl or aryl (other than methyl) groups"/>
    <property type="evidence" value="ECO:0007669"/>
    <property type="project" value="UniProtKB-UniRule"/>
</dbReference>
<comment type="pathway">
    <text evidence="3">Amino-acid biosynthesis; L-methionine biosynthesis via de novo pathway; L-homocysteine from O-succinyl-L-homoserine: step 1/1.</text>
</comment>
<accession>A0A1G7UXQ0</accession>
<dbReference type="InterPro" id="IPR000277">
    <property type="entry name" value="Cys/Met-Metab_PyrdxlP-dep_enz"/>
</dbReference>
<dbReference type="Gene3D" id="3.90.1150.10">
    <property type="entry name" value="Aspartate Aminotransferase, domain 1"/>
    <property type="match status" value="1"/>
</dbReference>
<dbReference type="InterPro" id="IPR015422">
    <property type="entry name" value="PyrdxlP-dep_Trfase_small"/>
</dbReference>
<dbReference type="FunFam" id="3.40.640.10:FF:000046">
    <property type="entry name" value="Cystathionine gamma-lyase"/>
    <property type="match status" value="1"/>
</dbReference>
<evidence type="ECO:0000256" key="2">
    <source>
        <dbReference type="ARBA" id="ARBA00022898"/>
    </source>
</evidence>
<dbReference type="AlphaFoldDB" id="A0A1G7UXQ0"/>
<name>A0A1G7UXQ0_9PROT</name>
<evidence type="ECO:0000313" key="6">
    <source>
        <dbReference type="EMBL" id="SDG52276.1"/>
    </source>
</evidence>
<keyword evidence="3" id="KW-0808">Transferase</keyword>
<dbReference type="EMBL" id="FNCE01000018">
    <property type="protein sequence ID" value="SDG52276.1"/>
    <property type="molecule type" value="Genomic_DNA"/>
</dbReference>
<comment type="catalytic activity">
    <reaction evidence="3">
        <text>O-succinyl-L-homoserine + hydrogen sulfide = L-homocysteine + succinate</text>
        <dbReference type="Rhea" id="RHEA:27826"/>
        <dbReference type="ChEBI" id="CHEBI:29919"/>
        <dbReference type="ChEBI" id="CHEBI:30031"/>
        <dbReference type="ChEBI" id="CHEBI:57661"/>
        <dbReference type="ChEBI" id="CHEBI:58199"/>
    </reaction>
</comment>
<keyword evidence="7" id="KW-1185">Reference proteome</keyword>
<organism evidence="6 7">
    <name type="scientific">Limimonas halophila</name>
    <dbReference type="NCBI Taxonomy" id="1082479"/>
    <lineage>
        <taxon>Bacteria</taxon>
        <taxon>Pseudomonadati</taxon>
        <taxon>Pseudomonadota</taxon>
        <taxon>Alphaproteobacteria</taxon>
        <taxon>Rhodospirillales</taxon>
        <taxon>Rhodovibrionaceae</taxon>
        <taxon>Limimonas</taxon>
    </lineage>
</organism>
<evidence type="ECO:0000256" key="5">
    <source>
        <dbReference type="RuleBase" id="RU362118"/>
    </source>
</evidence>
<dbReference type="GO" id="GO:0016846">
    <property type="term" value="F:carbon-sulfur lyase activity"/>
    <property type="evidence" value="ECO:0007669"/>
    <property type="project" value="TreeGrafter"/>
</dbReference>
<dbReference type="PANTHER" id="PTHR11808">
    <property type="entry name" value="TRANS-SULFURATION ENZYME FAMILY MEMBER"/>
    <property type="match status" value="1"/>
</dbReference>
<comment type="similarity">
    <text evidence="3">Belongs to the trans-sulfuration enzymes family. MetZ subfamily.</text>
</comment>
<dbReference type="SUPFAM" id="SSF53383">
    <property type="entry name" value="PLP-dependent transferases"/>
    <property type="match status" value="1"/>
</dbReference>
<sequence>MTDDGAHDHDDWTAQTKLIRGGLRRSQFQETAEAIYMSSGYVYESAEEAEAAFKGEHKRYVYSRYANPTVSMFEERLRQLEGAGACMATSSGMAAVFAALMCQLKQGDRVVASRVLFGSCQYIITTILPRFGIDYELVDADDRDGWERALSKPTNVVFLETPGNPTLDVVDLAHVCGLAREAGASVVVDNVFATPVLQRPLEWGADVVIYSATKHIDGQGRSLGGAVLGSESFVADTLQPFLRHTGPSLSPFNAWLLVKGLETLTLRLERMCANAEALADFLAEQPGVTRVRYPTRGESESAQLARRQMDRGGTLVAFELAGGKAHAFKVLNALDVIDISNNLGDSKTLITHPATTTHQRIPADERADMGITDGLVRVSVGLEDVEDLKADLGRALENAAG</sequence>
<comment type="subunit">
    <text evidence="3">Homotetramer.</text>
</comment>